<proteinExistence type="predicted"/>
<feature type="region of interest" description="Disordered" evidence="1">
    <location>
        <begin position="1"/>
        <end position="31"/>
    </location>
</feature>
<reference evidence="2" key="1">
    <citation type="submission" date="2022-12" db="EMBL/GenBank/DDBJ databases">
        <authorList>
            <person name="Alioto T."/>
            <person name="Alioto T."/>
            <person name="Gomez Garrido J."/>
        </authorList>
    </citation>
    <scope>NUCLEOTIDE SEQUENCE</scope>
</reference>
<dbReference type="AlphaFoldDB" id="A0AA35L4K3"/>
<keyword evidence="3" id="KW-1185">Reference proteome</keyword>
<name>A0AA35L4K3_9SAUR</name>
<evidence type="ECO:0000313" key="3">
    <source>
        <dbReference type="Proteomes" id="UP001178461"/>
    </source>
</evidence>
<evidence type="ECO:0000256" key="1">
    <source>
        <dbReference type="SAM" id="MobiDB-lite"/>
    </source>
</evidence>
<accession>A0AA35L4K3</accession>
<protein>
    <submittedName>
        <fullName evidence="2">Uncharacterized protein</fullName>
    </submittedName>
</protein>
<gene>
    <name evidence="2" type="ORF">PODLI_1B005487</name>
</gene>
<dbReference type="EMBL" id="OX395138">
    <property type="protein sequence ID" value="CAI5789725.1"/>
    <property type="molecule type" value="Genomic_DNA"/>
</dbReference>
<dbReference type="Proteomes" id="UP001178461">
    <property type="component" value="Chromosome 13"/>
</dbReference>
<evidence type="ECO:0000313" key="2">
    <source>
        <dbReference type="EMBL" id="CAI5789725.1"/>
    </source>
</evidence>
<sequence>MVWEPQSRLRPSSNPAVPRHKPTSAGERLARTKGERLPAQCGSLSPTHILFWPNPWRDVANIRATPPGMRLQRRLPE</sequence>
<organism evidence="2 3">
    <name type="scientific">Podarcis lilfordi</name>
    <name type="common">Lilford's wall lizard</name>
    <dbReference type="NCBI Taxonomy" id="74358"/>
    <lineage>
        <taxon>Eukaryota</taxon>
        <taxon>Metazoa</taxon>
        <taxon>Chordata</taxon>
        <taxon>Craniata</taxon>
        <taxon>Vertebrata</taxon>
        <taxon>Euteleostomi</taxon>
        <taxon>Lepidosauria</taxon>
        <taxon>Squamata</taxon>
        <taxon>Bifurcata</taxon>
        <taxon>Unidentata</taxon>
        <taxon>Episquamata</taxon>
        <taxon>Laterata</taxon>
        <taxon>Lacertibaenia</taxon>
        <taxon>Lacertidae</taxon>
        <taxon>Podarcis</taxon>
    </lineage>
</organism>